<dbReference type="InterPro" id="IPR032862">
    <property type="entry name" value="ALKBH6"/>
</dbReference>
<proteinExistence type="inferred from homology"/>
<comment type="subcellular location">
    <subcellularLocation>
        <location evidence="1">Nucleus</location>
    </subcellularLocation>
</comment>
<organism evidence="10 11">
    <name type="scientific">Kwoniella dejecticola CBS 10117</name>
    <dbReference type="NCBI Taxonomy" id="1296121"/>
    <lineage>
        <taxon>Eukaryota</taxon>
        <taxon>Fungi</taxon>
        <taxon>Dikarya</taxon>
        <taxon>Basidiomycota</taxon>
        <taxon>Agaricomycotina</taxon>
        <taxon>Tremellomycetes</taxon>
        <taxon>Tremellales</taxon>
        <taxon>Cryptococcaceae</taxon>
        <taxon>Kwoniella</taxon>
    </lineage>
</organism>
<dbReference type="SUPFAM" id="SSF51197">
    <property type="entry name" value="Clavaminate synthase-like"/>
    <property type="match status" value="1"/>
</dbReference>
<protein>
    <recommendedName>
        <fullName evidence="9">Fe2OG dioxygenase domain-containing protein</fullName>
    </recommendedName>
</protein>
<evidence type="ECO:0000256" key="2">
    <source>
        <dbReference type="ARBA" id="ARBA00007879"/>
    </source>
</evidence>
<keyword evidence="11" id="KW-1185">Reference proteome</keyword>
<comment type="similarity">
    <text evidence="2">Belongs to the alkB family.</text>
</comment>
<reference evidence="10" key="2">
    <citation type="submission" date="2024-02" db="EMBL/GenBank/DDBJ databases">
        <title>Comparative genomics of Cryptococcus and Kwoniella reveals pathogenesis evolution and contrasting modes of karyotype evolution via chromosome fusion or intercentromeric recombination.</title>
        <authorList>
            <person name="Coelho M.A."/>
            <person name="David-Palma M."/>
            <person name="Shea T."/>
            <person name="Bowers K."/>
            <person name="McGinley-Smith S."/>
            <person name="Mohammad A.W."/>
            <person name="Gnirke A."/>
            <person name="Yurkov A.M."/>
            <person name="Nowrousian M."/>
            <person name="Sun S."/>
            <person name="Cuomo C.A."/>
            <person name="Heitman J."/>
        </authorList>
    </citation>
    <scope>NUCLEOTIDE SEQUENCE</scope>
    <source>
        <strain evidence="10">CBS 10117</strain>
    </source>
</reference>
<feature type="domain" description="Fe2OG dioxygenase" evidence="9">
    <location>
        <begin position="130"/>
        <end position="298"/>
    </location>
</feature>
<evidence type="ECO:0000256" key="3">
    <source>
        <dbReference type="ARBA" id="ARBA00022723"/>
    </source>
</evidence>
<dbReference type="PROSITE" id="PS51471">
    <property type="entry name" value="FE2OG_OXY"/>
    <property type="match status" value="1"/>
</dbReference>
<evidence type="ECO:0000259" key="9">
    <source>
        <dbReference type="PROSITE" id="PS51471"/>
    </source>
</evidence>
<dbReference type="Gene3D" id="2.60.120.590">
    <property type="entry name" value="Alpha-ketoglutarate-dependent dioxygenase AlkB-like"/>
    <property type="match status" value="1"/>
</dbReference>
<keyword evidence="4" id="KW-0223">Dioxygenase</keyword>
<dbReference type="EMBL" id="CP144531">
    <property type="protein sequence ID" value="WWC59417.1"/>
    <property type="molecule type" value="Genomic_DNA"/>
</dbReference>
<evidence type="ECO:0000313" key="11">
    <source>
        <dbReference type="Proteomes" id="UP000078595"/>
    </source>
</evidence>
<reference evidence="10" key="1">
    <citation type="submission" date="2013-07" db="EMBL/GenBank/DDBJ databases">
        <authorList>
            <consortium name="The Broad Institute Genome Sequencing Platform"/>
            <person name="Cuomo C."/>
            <person name="Litvintseva A."/>
            <person name="Chen Y."/>
            <person name="Heitman J."/>
            <person name="Sun S."/>
            <person name="Springer D."/>
            <person name="Dromer F."/>
            <person name="Young S.K."/>
            <person name="Zeng Q."/>
            <person name="Gargeya S."/>
            <person name="Fitzgerald M."/>
            <person name="Abouelleil A."/>
            <person name="Alvarado L."/>
            <person name="Berlin A.M."/>
            <person name="Chapman S.B."/>
            <person name="Dewar J."/>
            <person name="Goldberg J."/>
            <person name="Griggs A."/>
            <person name="Gujja S."/>
            <person name="Hansen M."/>
            <person name="Howarth C."/>
            <person name="Imamovic A."/>
            <person name="Larimer J."/>
            <person name="McCowan C."/>
            <person name="Murphy C."/>
            <person name="Pearson M."/>
            <person name="Priest M."/>
            <person name="Roberts A."/>
            <person name="Saif S."/>
            <person name="Shea T."/>
            <person name="Sykes S."/>
            <person name="Wortman J."/>
            <person name="Nusbaum C."/>
            <person name="Birren B."/>
        </authorList>
    </citation>
    <scope>NUCLEOTIDE SEQUENCE</scope>
    <source>
        <strain evidence="10">CBS 10117</strain>
    </source>
</reference>
<dbReference type="PANTHER" id="PTHR46030">
    <property type="entry name" value="ALPHA-KETOGLUTARATE-DEPENDENT DIOXYGENASE ALKB HOMOLOG 6"/>
    <property type="match status" value="1"/>
</dbReference>
<dbReference type="KEGG" id="kdj:28965589"/>
<keyword evidence="7" id="KW-0539">Nucleus</keyword>
<evidence type="ECO:0000256" key="7">
    <source>
        <dbReference type="ARBA" id="ARBA00023242"/>
    </source>
</evidence>
<comment type="similarity">
    <text evidence="8">Belongs to the iron/ascorbate-dependent oxidoreductase family.</text>
</comment>
<dbReference type="Proteomes" id="UP000078595">
    <property type="component" value="Chromosome 2"/>
</dbReference>
<evidence type="ECO:0000256" key="1">
    <source>
        <dbReference type="ARBA" id="ARBA00004123"/>
    </source>
</evidence>
<name>A0AAJ8KL13_9TREE</name>
<keyword evidence="3 8" id="KW-0479">Metal-binding</keyword>
<dbReference type="GO" id="GO:0005634">
    <property type="term" value="C:nucleus"/>
    <property type="evidence" value="ECO:0007669"/>
    <property type="project" value="UniProtKB-SubCell"/>
</dbReference>
<gene>
    <name evidence="10" type="ORF">I303_101973</name>
</gene>
<evidence type="ECO:0000256" key="5">
    <source>
        <dbReference type="ARBA" id="ARBA00023002"/>
    </source>
</evidence>
<evidence type="ECO:0000256" key="4">
    <source>
        <dbReference type="ARBA" id="ARBA00022964"/>
    </source>
</evidence>
<dbReference type="GO" id="GO:0051213">
    <property type="term" value="F:dioxygenase activity"/>
    <property type="evidence" value="ECO:0007669"/>
    <property type="project" value="UniProtKB-KW"/>
</dbReference>
<dbReference type="InterPro" id="IPR037151">
    <property type="entry name" value="AlkB-like_sf"/>
</dbReference>
<keyword evidence="6 8" id="KW-0408">Iron</keyword>
<dbReference type="AlphaFoldDB" id="A0AAJ8KL13"/>
<dbReference type="InterPro" id="IPR005123">
    <property type="entry name" value="Oxoglu/Fe-dep_dioxygenase_dom"/>
</dbReference>
<sequence length="315" mass="34493">MPIPIHDDSTDANFADGIAAGTSSVREFPPLEHFRVQNIPPAAYYIPDFITKEEEEYLLRKVVDESPQPKWKKVGTGRRLQYWGGTMSKNGILLPEPLPDFLTSFPDIIYRIESFLKTGSVKGKEKMELGIVQVLVNEYLPGQGISPHEDGPAFQPLVATLSLGSHTVLDLHHYLNPTKPSPPMISHSEDQGGKTIAAIPLAHLLLMPRSLLVLRSSLYTSHLHSIAAKEEDLIVHRPITLSGNASLNGDEGDVNGGGVEIANMDLLGDAEIVDSLKNTGRWKGRRDTRVSLTFRKAEKVLKGGALGAMANALKR</sequence>
<evidence type="ECO:0000313" key="10">
    <source>
        <dbReference type="EMBL" id="WWC59417.1"/>
    </source>
</evidence>
<dbReference type="RefSeq" id="XP_018265524.2">
    <property type="nucleotide sequence ID" value="XM_018405243.2"/>
</dbReference>
<evidence type="ECO:0000256" key="8">
    <source>
        <dbReference type="RuleBase" id="RU003682"/>
    </source>
</evidence>
<keyword evidence="5 8" id="KW-0560">Oxidoreductase</keyword>
<dbReference type="GeneID" id="28965589"/>
<dbReference type="PANTHER" id="PTHR46030:SF1">
    <property type="entry name" value="ALPHA-KETOGLUTARATE-DEPENDENT DIOXYGENASE ALKB HOMOLOG 6"/>
    <property type="match status" value="1"/>
</dbReference>
<dbReference type="GO" id="GO:0046872">
    <property type="term" value="F:metal ion binding"/>
    <property type="evidence" value="ECO:0007669"/>
    <property type="project" value="UniProtKB-KW"/>
</dbReference>
<evidence type="ECO:0000256" key="6">
    <source>
        <dbReference type="ARBA" id="ARBA00023004"/>
    </source>
</evidence>
<accession>A0AAJ8KL13</accession>